<reference evidence="8" key="1">
    <citation type="journal article" date="2016" name="Environ. Microbiol.">
        <title>The complete genome of a viable archaeum isolated from 123-million-year-old rock salt.</title>
        <authorList>
            <person name="Jaakkola S.T."/>
            <person name="Pfeiffer F."/>
            <person name="Ravantti J.J."/>
            <person name="Guo Q."/>
            <person name="Liu Y."/>
            <person name="Chen X."/>
            <person name="Ma H."/>
            <person name="Yang C."/>
            <person name="Oksanen H.M."/>
            <person name="Bamford D.H."/>
        </authorList>
    </citation>
    <scope>NUCLEOTIDE SEQUENCE</scope>
    <source>
        <strain evidence="8">JI20-1</strain>
    </source>
</reference>
<dbReference type="Pfam" id="PF01943">
    <property type="entry name" value="Polysacc_synt"/>
    <property type="match status" value="1"/>
</dbReference>
<keyword evidence="8" id="KW-1185">Reference proteome</keyword>
<evidence type="ECO:0000256" key="2">
    <source>
        <dbReference type="ARBA" id="ARBA00022475"/>
    </source>
</evidence>
<keyword evidence="4 6" id="KW-1133">Transmembrane helix</keyword>
<keyword evidence="5 6" id="KW-0472">Membrane</keyword>
<dbReference type="PANTHER" id="PTHR30250">
    <property type="entry name" value="PST FAMILY PREDICTED COLANIC ACID TRANSPORTER"/>
    <property type="match status" value="1"/>
</dbReference>
<evidence type="ECO:0000256" key="4">
    <source>
        <dbReference type="ARBA" id="ARBA00022989"/>
    </source>
</evidence>
<feature type="transmembrane region" description="Helical" evidence="6">
    <location>
        <begin position="177"/>
        <end position="197"/>
    </location>
</feature>
<feature type="transmembrane region" description="Helical" evidence="6">
    <location>
        <begin position="116"/>
        <end position="139"/>
    </location>
</feature>
<feature type="transmembrane region" description="Helical" evidence="6">
    <location>
        <begin position="325"/>
        <end position="343"/>
    </location>
</feature>
<feature type="transmembrane region" description="Helical" evidence="6">
    <location>
        <begin position="377"/>
        <end position="397"/>
    </location>
</feature>
<evidence type="ECO:0000256" key="6">
    <source>
        <dbReference type="SAM" id="Phobius"/>
    </source>
</evidence>
<accession>A0A0U5GZM3</accession>
<dbReference type="PANTHER" id="PTHR30250:SF11">
    <property type="entry name" value="O-ANTIGEN TRANSPORTER-RELATED"/>
    <property type="match status" value="1"/>
</dbReference>
<protein>
    <recommendedName>
        <fullName evidence="9">RfbX family transport protein</fullName>
    </recommendedName>
</protein>
<evidence type="ECO:0000256" key="1">
    <source>
        <dbReference type="ARBA" id="ARBA00004651"/>
    </source>
</evidence>
<evidence type="ECO:0000313" key="8">
    <source>
        <dbReference type="Proteomes" id="UP000066737"/>
    </source>
</evidence>
<dbReference type="Proteomes" id="UP000066737">
    <property type="component" value="Chromosome I"/>
</dbReference>
<name>A0A0U5GZM3_9EURY</name>
<evidence type="ECO:0000256" key="5">
    <source>
        <dbReference type="ARBA" id="ARBA00023136"/>
    </source>
</evidence>
<feature type="transmembrane region" description="Helical" evidence="6">
    <location>
        <begin position="151"/>
        <end position="171"/>
    </location>
</feature>
<dbReference type="GO" id="GO:0005886">
    <property type="term" value="C:plasma membrane"/>
    <property type="evidence" value="ECO:0007669"/>
    <property type="project" value="UniProtKB-SubCell"/>
</dbReference>
<dbReference type="AlphaFoldDB" id="A0A0U5GZM3"/>
<keyword evidence="2" id="KW-1003">Cell membrane</keyword>
<sequence length="403" mass="43370">MGRISEQGISSLWPSLEFIQDNILILTASVLGGAGLYLLRIVLGRTLSPTQYGQFSTVASILMIMGFLVGAIGYTATKILEEVNLIDLTVACLILAAGFACTVLLLQPILLTHLELTAIVLLVPILMRVPILSIYQPILGFHQKARNFRKVAVSEIFEAVFLLAVSGIIFLQGDVSLLIAVLLFPLASLVSTIAILPNSPRPKLQPTLSGIKRTFSDLPNSIGINSLLLIPTTFDMLIVSARFTGAIVGFWGVLTVFGKAYTIITRAVSRVMFPDSTTESEDSIIESVILCSVLGIGGAAIGILFSDFWIVTLFGQKYSSMVGLLPEYMLMMLPYPAIALFGIHSFGSGNPRQGTILFVVVSVLYLSTAIASTLSQIIWILAIGHYLILVGIGSYKLTAQGRA</sequence>
<keyword evidence="3 6" id="KW-0812">Transmembrane</keyword>
<evidence type="ECO:0000313" key="7">
    <source>
        <dbReference type="EMBL" id="CQH45875.1"/>
    </source>
</evidence>
<feature type="transmembrane region" description="Helical" evidence="6">
    <location>
        <begin position="55"/>
        <end position="76"/>
    </location>
</feature>
<organism evidence="7 8">
    <name type="scientific">Halobacterium hubeiense</name>
    <dbReference type="NCBI Taxonomy" id="1407499"/>
    <lineage>
        <taxon>Archaea</taxon>
        <taxon>Methanobacteriati</taxon>
        <taxon>Methanobacteriota</taxon>
        <taxon>Stenosarchaea group</taxon>
        <taxon>Halobacteria</taxon>
        <taxon>Halobacteriales</taxon>
        <taxon>Halobacteriaceae</taxon>
        <taxon>Halobacterium</taxon>
    </lineage>
</organism>
<evidence type="ECO:0008006" key="9">
    <source>
        <dbReference type="Google" id="ProtNLM"/>
    </source>
</evidence>
<feature type="transmembrane region" description="Helical" evidence="6">
    <location>
        <begin position="284"/>
        <end position="305"/>
    </location>
</feature>
<dbReference type="RefSeq" id="WP_157533966.1">
    <property type="nucleotide sequence ID" value="NZ_LN831302.1"/>
</dbReference>
<proteinExistence type="predicted"/>
<gene>
    <name evidence="7" type="ORF">HHUB_1174</name>
</gene>
<feature type="transmembrane region" description="Helical" evidence="6">
    <location>
        <begin position="355"/>
        <end position="371"/>
    </location>
</feature>
<feature type="transmembrane region" description="Helical" evidence="6">
    <location>
        <begin position="245"/>
        <end position="264"/>
    </location>
</feature>
<feature type="transmembrane region" description="Helical" evidence="6">
    <location>
        <begin position="23"/>
        <end position="43"/>
    </location>
</feature>
<feature type="transmembrane region" description="Helical" evidence="6">
    <location>
        <begin position="88"/>
        <end position="110"/>
    </location>
</feature>
<dbReference type="GeneID" id="26657876"/>
<dbReference type="STRING" id="1407499.HHUB_1174"/>
<dbReference type="InterPro" id="IPR050833">
    <property type="entry name" value="Poly_Biosynth_Transport"/>
</dbReference>
<feature type="transmembrane region" description="Helical" evidence="6">
    <location>
        <begin position="218"/>
        <end position="239"/>
    </location>
</feature>
<comment type="subcellular location">
    <subcellularLocation>
        <location evidence="1">Cell membrane</location>
        <topology evidence="1">Multi-pass membrane protein</topology>
    </subcellularLocation>
</comment>
<dbReference type="EMBL" id="LN831302">
    <property type="protein sequence ID" value="CQH45875.1"/>
    <property type="molecule type" value="Genomic_DNA"/>
</dbReference>
<evidence type="ECO:0000256" key="3">
    <source>
        <dbReference type="ARBA" id="ARBA00022692"/>
    </source>
</evidence>
<dbReference type="InterPro" id="IPR002797">
    <property type="entry name" value="Polysacc_synth"/>
</dbReference>
<dbReference type="KEGG" id="hhb:Hhub_1174"/>